<gene>
    <name evidence="6" type="ORF">FLL46_02025</name>
</gene>
<comment type="caution">
    <text evidence="6">The sequence shown here is derived from an EMBL/GenBank/DDBJ whole genome shotgun (WGS) entry which is preliminary data.</text>
</comment>
<dbReference type="FunFam" id="1.10.10.60:FF:000141">
    <property type="entry name" value="TetR family transcriptional regulator"/>
    <property type="match status" value="1"/>
</dbReference>
<dbReference type="PANTHER" id="PTHR30055">
    <property type="entry name" value="HTH-TYPE TRANSCRIPTIONAL REGULATOR RUTR"/>
    <property type="match status" value="1"/>
</dbReference>
<keyword evidence="2 4" id="KW-0238">DNA-binding</keyword>
<dbReference type="PROSITE" id="PS01081">
    <property type="entry name" value="HTH_TETR_1"/>
    <property type="match status" value="1"/>
</dbReference>
<evidence type="ECO:0000256" key="4">
    <source>
        <dbReference type="PROSITE-ProRule" id="PRU00335"/>
    </source>
</evidence>
<evidence type="ECO:0000256" key="1">
    <source>
        <dbReference type="ARBA" id="ARBA00023015"/>
    </source>
</evidence>
<feature type="domain" description="HTH tetR-type" evidence="5">
    <location>
        <begin position="5"/>
        <end position="65"/>
    </location>
</feature>
<dbReference type="InterPro" id="IPR009057">
    <property type="entry name" value="Homeodomain-like_sf"/>
</dbReference>
<dbReference type="SUPFAM" id="SSF46689">
    <property type="entry name" value="Homeodomain-like"/>
    <property type="match status" value="1"/>
</dbReference>
<dbReference type="AlphaFoldDB" id="A0A545UJP3"/>
<dbReference type="Pfam" id="PF14246">
    <property type="entry name" value="TetR_C_7"/>
    <property type="match status" value="1"/>
</dbReference>
<dbReference type="PROSITE" id="PS50977">
    <property type="entry name" value="HTH_TETR_2"/>
    <property type="match status" value="1"/>
</dbReference>
<dbReference type="SUPFAM" id="SSF48498">
    <property type="entry name" value="Tetracyclin repressor-like, C-terminal domain"/>
    <property type="match status" value="1"/>
</dbReference>
<evidence type="ECO:0000259" key="5">
    <source>
        <dbReference type="PROSITE" id="PS50977"/>
    </source>
</evidence>
<protein>
    <submittedName>
        <fullName evidence="6">TetR/AcrR family transcriptional regulator</fullName>
    </submittedName>
</protein>
<proteinExistence type="predicted"/>
<dbReference type="Pfam" id="PF00440">
    <property type="entry name" value="TetR_N"/>
    <property type="match status" value="1"/>
</dbReference>
<dbReference type="Proteomes" id="UP000315439">
    <property type="component" value="Unassembled WGS sequence"/>
</dbReference>
<dbReference type="OrthoDB" id="8535430at2"/>
<dbReference type="EMBL" id="VIKS01000001">
    <property type="protein sequence ID" value="TQV89681.1"/>
    <property type="molecule type" value="Genomic_DNA"/>
</dbReference>
<keyword evidence="1" id="KW-0805">Transcription regulation</keyword>
<evidence type="ECO:0000256" key="3">
    <source>
        <dbReference type="ARBA" id="ARBA00023163"/>
    </source>
</evidence>
<keyword evidence="7" id="KW-1185">Reference proteome</keyword>
<sequence length="198" mass="22779">MKLTEKKKQQIILASVQEFREKGFSGTSMDNVAQRAEVSKRTVYNHFASKDELYMGIVKYMFGLIAETSPQPYENGIPLRKQLEAIARVKINLFSSDEFIGLSRVVMPEALQNPQRIQHAMEQMSAIESDMYNWFDSAIAEGELNLSCGEEACRKFMGLVKMESYWPRLLKGKESPTEQEVEDMIEESVGMFLCYYQK</sequence>
<dbReference type="PANTHER" id="PTHR30055:SF224">
    <property type="entry name" value="TRANSCRIPTIONAL REGULATOR TETR FAMILY"/>
    <property type="match status" value="1"/>
</dbReference>
<keyword evidence="3" id="KW-0804">Transcription</keyword>
<evidence type="ECO:0000313" key="7">
    <source>
        <dbReference type="Proteomes" id="UP000315439"/>
    </source>
</evidence>
<dbReference type="PRINTS" id="PR00455">
    <property type="entry name" value="HTHTETR"/>
</dbReference>
<dbReference type="GO" id="GO:0000976">
    <property type="term" value="F:transcription cis-regulatory region binding"/>
    <property type="evidence" value="ECO:0007669"/>
    <property type="project" value="TreeGrafter"/>
</dbReference>
<dbReference type="RefSeq" id="WP_142891745.1">
    <property type="nucleotide sequence ID" value="NZ_ML660160.1"/>
</dbReference>
<dbReference type="InterPro" id="IPR039536">
    <property type="entry name" value="TetR_C_Proteobacteria"/>
</dbReference>
<dbReference type="InterPro" id="IPR050109">
    <property type="entry name" value="HTH-type_TetR-like_transc_reg"/>
</dbReference>
<dbReference type="GO" id="GO:0003700">
    <property type="term" value="F:DNA-binding transcription factor activity"/>
    <property type="evidence" value="ECO:0007669"/>
    <property type="project" value="TreeGrafter"/>
</dbReference>
<accession>A0A545UJP3</accession>
<name>A0A545UJP3_9GAMM</name>
<evidence type="ECO:0000256" key="2">
    <source>
        <dbReference type="ARBA" id="ARBA00023125"/>
    </source>
</evidence>
<dbReference type="InterPro" id="IPR023772">
    <property type="entry name" value="DNA-bd_HTH_TetR-type_CS"/>
</dbReference>
<dbReference type="InterPro" id="IPR001647">
    <property type="entry name" value="HTH_TetR"/>
</dbReference>
<dbReference type="Gene3D" id="1.10.10.60">
    <property type="entry name" value="Homeodomain-like"/>
    <property type="match status" value="1"/>
</dbReference>
<dbReference type="Gene3D" id="1.10.357.10">
    <property type="entry name" value="Tetracycline Repressor, domain 2"/>
    <property type="match status" value="1"/>
</dbReference>
<dbReference type="InterPro" id="IPR036271">
    <property type="entry name" value="Tet_transcr_reg_TetR-rel_C_sf"/>
</dbReference>
<organism evidence="6 7">
    <name type="scientific">Aliikangiella coralliicola</name>
    <dbReference type="NCBI Taxonomy" id="2592383"/>
    <lineage>
        <taxon>Bacteria</taxon>
        <taxon>Pseudomonadati</taxon>
        <taxon>Pseudomonadota</taxon>
        <taxon>Gammaproteobacteria</taxon>
        <taxon>Oceanospirillales</taxon>
        <taxon>Pleioneaceae</taxon>
        <taxon>Aliikangiella</taxon>
    </lineage>
</organism>
<evidence type="ECO:0000313" key="6">
    <source>
        <dbReference type="EMBL" id="TQV89681.1"/>
    </source>
</evidence>
<reference evidence="6 7" key="1">
    <citation type="submission" date="2019-07" db="EMBL/GenBank/DDBJ databases">
        <title>Draft genome for Aliikangiella sp. M105.</title>
        <authorList>
            <person name="Wang G."/>
        </authorList>
    </citation>
    <scope>NUCLEOTIDE SEQUENCE [LARGE SCALE GENOMIC DNA]</scope>
    <source>
        <strain evidence="6 7">M105</strain>
    </source>
</reference>
<feature type="DNA-binding region" description="H-T-H motif" evidence="4">
    <location>
        <begin position="28"/>
        <end position="47"/>
    </location>
</feature>